<reference evidence="1" key="2">
    <citation type="journal article" date="2015" name="Fish Shellfish Immunol.">
        <title>Early steps in the European eel (Anguilla anguilla)-Vibrio vulnificus interaction in the gills: Role of the RtxA13 toxin.</title>
        <authorList>
            <person name="Callol A."/>
            <person name="Pajuelo D."/>
            <person name="Ebbesson L."/>
            <person name="Teles M."/>
            <person name="MacKenzie S."/>
            <person name="Amaro C."/>
        </authorList>
    </citation>
    <scope>NUCLEOTIDE SEQUENCE</scope>
</reference>
<dbReference type="AlphaFoldDB" id="A0A0E9U9W3"/>
<name>A0A0E9U9W3_ANGAN</name>
<organism evidence="1">
    <name type="scientific">Anguilla anguilla</name>
    <name type="common">European freshwater eel</name>
    <name type="synonym">Muraena anguilla</name>
    <dbReference type="NCBI Taxonomy" id="7936"/>
    <lineage>
        <taxon>Eukaryota</taxon>
        <taxon>Metazoa</taxon>
        <taxon>Chordata</taxon>
        <taxon>Craniata</taxon>
        <taxon>Vertebrata</taxon>
        <taxon>Euteleostomi</taxon>
        <taxon>Actinopterygii</taxon>
        <taxon>Neopterygii</taxon>
        <taxon>Teleostei</taxon>
        <taxon>Anguilliformes</taxon>
        <taxon>Anguillidae</taxon>
        <taxon>Anguilla</taxon>
    </lineage>
</organism>
<reference evidence="1" key="1">
    <citation type="submission" date="2014-11" db="EMBL/GenBank/DDBJ databases">
        <authorList>
            <person name="Amaro Gonzalez C."/>
        </authorList>
    </citation>
    <scope>NUCLEOTIDE SEQUENCE</scope>
</reference>
<dbReference type="EMBL" id="GBXM01046622">
    <property type="protein sequence ID" value="JAH61955.1"/>
    <property type="molecule type" value="Transcribed_RNA"/>
</dbReference>
<proteinExistence type="predicted"/>
<accession>A0A0E9U9W3</accession>
<sequence>MDSTVCKQCLIHQQKRLQCRN</sequence>
<evidence type="ECO:0000313" key="1">
    <source>
        <dbReference type="EMBL" id="JAH61955.1"/>
    </source>
</evidence>
<protein>
    <submittedName>
        <fullName evidence="1">Uncharacterized protein</fullName>
    </submittedName>
</protein>